<dbReference type="InterPro" id="IPR041883">
    <property type="entry name" value="PilM_N-ter"/>
</dbReference>
<reference evidence="1 2" key="1">
    <citation type="submission" date="2021-08" db="EMBL/GenBank/DDBJ databases">
        <authorList>
            <person name="Peeters C."/>
        </authorList>
    </citation>
    <scope>NUCLEOTIDE SEQUENCE [LARGE SCALE GENOMIC DNA]</scope>
    <source>
        <strain evidence="1 2">LMG 23994</strain>
    </source>
</reference>
<dbReference type="Gene3D" id="6.20.120.30">
    <property type="entry name" value="PilM protein, C-terminal domain"/>
    <property type="match status" value="1"/>
</dbReference>
<name>A0ABM8WQL7_9BURK</name>
<dbReference type="Pfam" id="PF07419">
    <property type="entry name" value="PilM"/>
    <property type="match status" value="1"/>
</dbReference>
<evidence type="ECO:0000313" key="2">
    <source>
        <dbReference type="Proteomes" id="UP000701702"/>
    </source>
</evidence>
<sequence length="147" mass="15428">MQALSVFFAISVFLGLLSMQDQHTRQANATTSEAAAIGGNMSLYRNAVVTYARANTGVTGSVADSSLALPTWFNHMPAVQNYVTGGKGYVYFAAAQPELAYLILKSSNNSILTGIKRAGVLYNPLTGSTTITLPAAIPDGSVVYADS</sequence>
<keyword evidence="2" id="KW-1185">Reference proteome</keyword>
<evidence type="ECO:0000313" key="1">
    <source>
        <dbReference type="EMBL" id="CAG9169745.1"/>
    </source>
</evidence>
<dbReference type="InterPro" id="IPR041884">
    <property type="entry name" value="PilM_C-ter"/>
</dbReference>
<evidence type="ECO:0008006" key="3">
    <source>
        <dbReference type="Google" id="ProtNLM"/>
    </source>
</evidence>
<protein>
    <recommendedName>
        <fullName evidence="3">PilM protein</fullName>
    </recommendedName>
</protein>
<dbReference type="Proteomes" id="UP000701702">
    <property type="component" value="Unassembled WGS sequence"/>
</dbReference>
<dbReference type="EMBL" id="CAJZAF010000007">
    <property type="protein sequence ID" value="CAG9169745.1"/>
    <property type="molecule type" value="Genomic_DNA"/>
</dbReference>
<dbReference type="RefSeq" id="WP_224001205.1">
    <property type="nucleotide sequence ID" value="NZ_CAJZAF010000007.1"/>
</dbReference>
<comment type="caution">
    <text evidence="1">The sequence shown here is derived from an EMBL/GenBank/DDBJ whole genome shotgun (WGS) entry which is preliminary data.</text>
</comment>
<dbReference type="Gene3D" id="3.30.1300.90">
    <property type="entry name" value="PilM protein, N-terminal domain"/>
    <property type="match status" value="1"/>
</dbReference>
<proteinExistence type="predicted"/>
<gene>
    <name evidence="1" type="ORF">LMG23994_01642</name>
</gene>
<organism evidence="1 2">
    <name type="scientific">Cupriavidus pinatubonensis</name>
    <dbReference type="NCBI Taxonomy" id="248026"/>
    <lineage>
        <taxon>Bacteria</taxon>
        <taxon>Pseudomonadati</taxon>
        <taxon>Pseudomonadota</taxon>
        <taxon>Betaproteobacteria</taxon>
        <taxon>Burkholderiales</taxon>
        <taxon>Burkholderiaceae</taxon>
        <taxon>Cupriavidus</taxon>
    </lineage>
</organism>
<dbReference type="InterPro" id="IPR009987">
    <property type="entry name" value="IM_PilM"/>
</dbReference>
<accession>A0ABM8WQL7</accession>